<dbReference type="Proteomes" id="UP000502508">
    <property type="component" value="Chromosome"/>
</dbReference>
<protein>
    <recommendedName>
        <fullName evidence="3">Ankyrin repeat domain-containing protein</fullName>
    </recommendedName>
</protein>
<name>A0A6F8XMN0_9ACTN</name>
<sequence>MTGWDGVPLWGGGEDEVRARLAAGADPCMPLGHDSALHVAAEHWPPAVVAAMAAAAADVDVLFNGRSPLWLAVHSRRHDNARVLAAAGADPWQPMMVGWSPGRLSLAGPEPDLFGAAPAGVELSPAEREAVALASELGERLQVDYYDGTGLLCVAGIDAIEAIRRLGGTPMTENELLAHYDIDVDEEPEPGDEEDWGWLSEMDDLLLVGVTDVPGGCVITQPWGYQPQTPLIGRLLSAGTVAYGLYANPKSGNQGSIHRDGETIGWDLHPGGAAWSTDTSQMVLLSYLYRLQAPAYACAFVGLRPVDAQCITGPADQWVLLPDRDYWASKTV</sequence>
<organism evidence="1 2">
    <name type="scientific">Phytohabitans flavus</name>
    <dbReference type="NCBI Taxonomy" id="1076124"/>
    <lineage>
        <taxon>Bacteria</taxon>
        <taxon>Bacillati</taxon>
        <taxon>Actinomycetota</taxon>
        <taxon>Actinomycetes</taxon>
        <taxon>Micromonosporales</taxon>
        <taxon>Micromonosporaceae</taxon>
    </lineage>
</organism>
<dbReference type="AlphaFoldDB" id="A0A6F8XMN0"/>
<evidence type="ECO:0000313" key="1">
    <source>
        <dbReference type="EMBL" id="BCB75041.1"/>
    </source>
</evidence>
<reference evidence="1 2" key="2">
    <citation type="submission" date="2020-03" db="EMBL/GenBank/DDBJ databases">
        <authorList>
            <person name="Ichikawa N."/>
            <person name="Kimura A."/>
            <person name="Kitahashi Y."/>
            <person name="Uohara A."/>
        </authorList>
    </citation>
    <scope>NUCLEOTIDE SEQUENCE [LARGE SCALE GENOMIC DNA]</scope>
    <source>
        <strain evidence="1 2">NBRC 107702</strain>
    </source>
</reference>
<keyword evidence="2" id="KW-1185">Reference proteome</keyword>
<reference evidence="1 2" key="1">
    <citation type="submission" date="2020-03" db="EMBL/GenBank/DDBJ databases">
        <title>Whole genome shotgun sequence of Phytohabitans flavus NBRC 107702.</title>
        <authorList>
            <person name="Komaki H."/>
            <person name="Tamura T."/>
        </authorList>
    </citation>
    <scope>NUCLEOTIDE SEQUENCE [LARGE SCALE GENOMIC DNA]</scope>
    <source>
        <strain evidence="1 2">NBRC 107702</strain>
    </source>
</reference>
<gene>
    <name evidence="1" type="ORF">Pflav_014510</name>
</gene>
<evidence type="ECO:0008006" key="3">
    <source>
        <dbReference type="Google" id="ProtNLM"/>
    </source>
</evidence>
<dbReference type="SUPFAM" id="SSF48403">
    <property type="entry name" value="Ankyrin repeat"/>
    <property type="match status" value="1"/>
</dbReference>
<dbReference type="RefSeq" id="WP_173034606.1">
    <property type="nucleotide sequence ID" value="NZ_AP022870.1"/>
</dbReference>
<dbReference type="InterPro" id="IPR036770">
    <property type="entry name" value="Ankyrin_rpt-contain_sf"/>
</dbReference>
<dbReference type="EMBL" id="AP022870">
    <property type="protein sequence ID" value="BCB75041.1"/>
    <property type="molecule type" value="Genomic_DNA"/>
</dbReference>
<dbReference type="Gene3D" id="1.25.40.20">
    <property type="entry name" value="Ankyrin repeat-containing domain"/>
    <property type="match status" value="1"/>
</dbReference>
<accession>A0A6F8XMN0</accession>
<evidence type="ECO:0000313" key="2">
    <source>
        <dbReference type="Proteomes" id="UP000502508"/>
    </source>
</evidence>
<dbReference type="KEGG" id="pfla:Pflav_014510"/>
<proteinExistence type="predicted"/>